<reference evidence="2 3" key="1">
    <citation type="submission" date="2016-07" db="EMBL/GenBank/DDBJ databases">
        <title>Pervasive Adenine N6-methylation of Active Genes in Fungi.</title>
        <authorList>
            <consortium name="DOE Joint Genome Institute"/>
            <person name="Mondo S.J."/>
            <person name="Dannebaum R.O."/>
            <person name="Kuo R.C."/>
            <person name="Labutti K."/>
            <person name="Haridas S."/>
            <person name="Kuo A."/>
            <person name="Salamov A."/>
            <person name="Ahrendt S.R."/>
            <person name="Lipzen A."/>
            <person name="Sullivan W."/>
            <person name="Andreopoulos W.B."/>
            <person name="Clum A."/>
            <person name="Lindquist E."/>
            <person name="Daum C."/>
            <person name="Ramamoorthy G.K."/>
            <person name="Gryganskyi A."/>
            <person name="Culley D."/>
            <person name="Magnuson J.K."/>
            <person name="James T.Y."/>
            <person name="O'Malley M.A."/>
            <person name="Stajich J.E."/>
            <person name="Spatafora J.W."/>
            <person name="Visel A."/>
            <person name="Grigoriev I.V."/>
        </authorList>
    </citation>
    <scope>NUCLEOTIDE SEQUENCE [LARGE SCALE GENOMIC DNA]</scope>
    <source>
        <strain evidence="2 3">NRRL 3301</strain>
    </source>
</reference>
<feature type="region of interest" description="Disordered" evidence="1">
    <location>
        <begin position="55"/>
        <end position="102"/>
    </location>
</feature>
<dbReference type="EMBL" id="MCGT01000004">
    <property type="protein sequence ID" value="ORX60622.1"/>
    <property type="molecule type" value="Genomic_DNA"/>
</dbReference>
<proteinExistence type="predicted"/>
<feature type="compositionally biased region" description="Acidic residues" evidence="1">
    <location>
        <begin position="61"/>
        <end position="70"/>
    </location>
</feature>
<name>A0A1X2GT16_9FUNG</name>
<organism evidence="2 3">
    <name type="scientific">Hesseltinella vesiculosa</name>
    <dbReference type="NCBI Taxonomy" id="101127"/>
    <lineage>
        <taxon>Eukaryota</taxon>
        <taxon>Fungi</taxon>
        <taxon>Fungi incertae sedis</taxon>
        <taxon>Mucoromycota</taxon>
        <taxon>Mucoromycotina</taxon>
        <taxon>Mucoromycetes</taxon>
        <taxon>Mucorales</taxon>
        <taxon>Cunninghamellaceae</taxon>
        <taxon>Hesseltinella</taxon>
    </lineage>
</organism>
<evidence type="ECO:0000256" key="1">
    <source>
        <dbReference type="SAM" id="MobiDB-lite"/>
    </source>
</evidence>
<dbReference type="Proteomes" id="UP000242146">
    <property type="component" value="Unassembled WGS sequence"/>
</dbReference>
<sequence length="173" mass="18819">MVALEKACNDSLKQDIDVPDEVESMATDDLYVDGIGDPVEDFARQLDELIISNAGMAGTSDSDDNIDDEIPFGYEQLPQDDDSNDEGGSSEFQDPGYTETDHDYLAEIPSQPITVSLDPAQDITQGTSELIKDIMKNITLPDNAIPGKLGEIHTRIKLVASDQVADQGLNECR</sequence>
<evidence type="ECO:0000313" key="3">
    <source>
        <dbReference type="Proteomes" id="UP000242146"/>
    </source>
</evidence>
<gene>
    <name evidence="2" type="ORF">DM01DRAFT_1371177</name>
</gene>
<dbReference type="AlphaFoldDB" id="A0A1X2GT16"/>
<comment type="caution">
    <text evidence="2">The sequence shown here is derived from an EMBL/GenBank/DDBJ whole genome shotgun (WGS) entry which is preliminary data.</text>
</comment>
<keyword evidence="3" id="KW-1185">Reference proteome</keyword>
<protein>
    <submittedName>
        <fullName evidence="2">Uncharacterized protein</fullName>
    </submittedName>
</protein>
<evidence type="ECO:0000313" key="2">
    <source>
        <dbReference type="EMBL" id="ORX60622.1"/>
    </source>
</evidence>
<accession>A0A1X2GT16</accession>
<dbReference type="OrthoDB" id="5593200at2759"/>